<reference evidence="2 3" key="1">
    <citation type="submission" date="2016-10" db="EMBL/GenBank/DDBJ databases">
        <authorList>
            <person name="de Groot N.N."/>
        </authorList>
    </citation>
    <scope>NUCLEOTIDE SEQUENCE [LARGE SCALE GENOMIC DNA]</scope>
    <source>
        <strain evidence="2 3">CGMCC 1.10076</strain>
    </source>
</reference>
<dbReference type="STRING" id="1128970.SAMN04487935_0771"/>
<dbReference type="InterPro" id="IPR029044">
    <property type="entry name" value="Nucleotide-diphossugar_trans"/>
</dbReference>
<evidence type="ECO:0000259" key="1">
    <source>
        <dbReference type="Pfam" id="PF00535"/>
    </source>
</evidence>
<dbReference type="Gene3D" id="3.90.550.10">
    <property type="entry name" value="Spore Coat Polysaccharide Biosynthesis Protein SpsA, Chain A"/>
    <property type="match status" value="1"/>
</dbReference>
<dbReference type="SUPFAM" id="SSF53448">
    <property type="entry name" value="Nucleotide-diphospho-sugar transferases"/>
    <property type="match status" value="1"/>
</dbReference>
<dbReference type="OrthoDB" id="9771846at2"/>
<evidence type="ECO:0000313" key="3">
    <source>
        <dbReference type="Proteomes" id="UP000199580"/>
    </source>
</evidence>
<keyword evidence="3" id="KW-1185">Reference proteome</keyword>
<feature type="domain" description="Glycosyltransferase 2-like" evidence="1">
    <location>
        <begin position="6"/>
        <end position="141"/>
    </location>
</feature>
<name>A0A1G8T014_9FLAO</name>
<dbReference type="CDD" id="cd04186">
    <property type="entry name" value="GT_2_like_c"/>
    <property type="match status" value="1"/>
</dbReference>
<dbReference type="InterPro" id="IPR001173">
    <property type="entry name" value="Glyco_trans_2-like"/>
</dbReference>
<dbReference type="RefSeq" id="WP_091391965.1">
    <property type="nucleotide sequence ID" value="NZ_BKAI01000002.1"/>
</dbReference>
<dbReference type="GO" id="GO:0016740">
    <property type="term" value="F:transferase activity"/>
    <property type="evidence" value="ECO:0007669"/>
    <property type="project" value="UniProtKB-KW"/>
</dbReference>
<evidence type="ECO:0000313" key="2">
    <source>
        <dbReference type="EMBL" id="SDJ34892.1"/>
    </source>
</evidence>
<keyword evidence="2" id="KW-0808">Transferase</keyword>
<protein>
    <submittedName>
        <fullName evidence="2">Glycosyltransferase, GT2 family</fullName>
    </submittedName>
</protein>
<dbReference type="PANTHER" id="PTHR43179">
    <property type="entry name" value="RHAMNOSYLTRANSFERASE WBBL"/>
    <property type="match status" value="1"/>
</dbReference>
<accession>A0A1G8T014</accession>
<proteinExistence type="predicted"/>
<gene>
    <name evidence="2" type="ORF">SAMN04487935_0771</name>
</gene>
<dbReference type="PANTHER" id="PTHR43179:SF7">
    <property type="entry name" value="RHAMNOSYLTRANSFERASE WBBL"/>
    <property type="match status" value="1"/>
</dbReference>
<dbReference type="Pfam" id="PF00535">
    <property type="entry name" value="Glycos_transf_2"/>
    <property type="match status" value="1"/>
</dbReference>
<sequence>MHIELSVIIVNYNGYKYLKDCFDSLNQQLKDISFEIIVIDNASSDASCAFIKTHYPEIKLIESKDNLGFGKGNNEAVKQAAGNYLLLINNDTVVLDLLLPVFEMLKTNPEIGAATIKMLDGNRNYATSVGNFPNPANMFKMQKMQQAGLEIQADHFSKKSYEADWLSGSFIAMPKKVYQEIRGFDEDYFLYVEDVDFSKRIADKGYKRIFLPGQSYIHYVGFNKSKNPMLVKGYQLYISKHFSGLKKMIMQAALFANHMVKKTKSSLKLD</sequence>
<dbReference type="EMBL" id="FNEZ01000001">
    <property type="protein sequence ID" value="SDJ34892.1"/>
    <property type="molecule type" value="Genomic_DNA"/>
</dbReference>
<organism evidence="2 3">
    <name type="scientific">Flavobacterium noncentrifugens</name>
    <dbReference type="NCBI Taxonomy" id="1128970"/>
    <lineage>
        <taxon>Bacteria</taxon>
        <taxon>Pseudomonadati</taxon>
        <taxon>Bacteroidota</taxon>
        <taxon>Flavobacteriia</taxon>
        <taxon>Flavobacteriales</taxon>
        <taxon>Flavobacteriaceae</taxon>
        <taxon>Flavobacterium</taxon>
    </lineage>
</organism>
<dbReference type="AlphaFoldDB" id="A0A1G8T014"/>
<dbReference type="Proteomes" id="UP000199580">
    <property type="component" value="Unassembled WGS sequence"/>
</dbReference>